<evidence type="ECO:0000256" key="2">
    <source>
        <dbReference type="ARBA" id="ARBA00022676"/>
    </source>
</evidence>
<dbReference type="AlphaFoldDB" id="A0A2Z6B0M0"/>
<gene>
    <name evidence="9" type="ORF">DFE_2351</name>
</gene>
<keyword evidence="10" id="KW-1185">Reference proteome</keyword>
<protein>
    <submittedName>
        <fullName evidence="9">Family 2 glycosyl transferase</fullName>
    </submittedName>
</protein>
<keyword evidence="4" id="KW-0812">Transmembrane</keyword>
<dbReference type="EMBL" id="AP017378">
    <property type="protein sequence ID" value="BBD09077.1"/>
    <property type="molecule type" value="Genomic_DNA"/>
</dbReference>
<keyword evidence="2" id="KW-0328">Glycosyltransferase</keyword>
<reference evidence="9 10" key="1">
    <citation type="journal article" date="2018" name="Sci. Adv.">
        <title>Multi-heme cytochromes provide a pathway for survival in energy-limited environments.</title>
        <authorList>
            <person name="Deng X."/>
            <person name="Dohmae N."/>
            <person name="Nealson K.H."/>
            <person name="Hashimoto K."/>
            <person name="Okamoto A."/>
        </authorList>
    </citation>
    <scope>NUCLEOTIDE SEQUENCE [LARGE SCALE GENOMIC DNA]</scope>
    <source>
        <strain evidence="9 10">IS5</strain>
    </source>
</reference>
<dbReference type="InterPro" id="IPR050256">
    <property type="entry name" value="Glycosyltransferase_2"/>
</dbReference>
<dbReference type="PANTHER" id="PTHR48090:SF3">
    <property type="entry name" value="UNDECAPRENYL-PHOSPHATE 4-DEOXY-4-FORMAMIDO-L-ARABINOSE TRANSFERASE"/>
    <property type="match status" value="1"/>
</dbReference>
<organism evidence="9 10">
    <name type="scientific">Desulfovibrio ferrophilus</name>
    <dbReference type="NCBI Taxonomy" id="241368"/>
    <lineage>
        <taxon>Bacteria</taxon>
        <taxon>Pseudomonadati</taxon>
        <taxon>Thermodesulfobacteriota</taxon>
        <taxon>Desulfovibrionia</taxon>
        <taxon>Desulfovibrionales</taxon>
        <taxon>Desulfovibrionaceae</taxon>
        <taxon>Desulfovibrio</taxon>
    </lineage>
</organism>
<dbReference type="PANTHER" id="PTHR48090">
    <property type="entry name" value="UNDECAPRENYL-PHOSPHATE 4-DEOXY-4-FORMAMIDO-L-ARABINOSE TRANSFERASE-RELATED"/>
    <property type="match status" value="1"/>
</dbReference>
<dbReference type="Gene3D" id="3.90.550.10">
    <property type="entry name" value="Spore Coat Polysaccharide Biosynthesis Protein SpsA, Chain A"/>
    <property type="match status" value="1"/>
</dbReference>
<keyword evidence="1" id="KW-1003">Cell membrane</keyword>
<sequence>MIPVFNEEANLPVLHKEISTALTGIKPSWEVIYINDASTDNSLAVIRDLAAKDEHVRYLSFRENRGQSAGFAAGFQHATGDVVVTLDADLQNDPADIPSMLAMYDAEGADMVIGWRTTRKDTAVKRLSSRIGNAARNWWTRETVHDTGCSLKVMRTEMARRMPMFKNMHRYLPTLMKMQKAKVMETPVNHRHRMHGESKYGTWDRLKAGLYDLIGVRWLLDRAIDYDIEDQK</sequence>
<evidence type="ECO:0000256" key="1">
    <source>
        <dbReference type="ARBA" id="ARBA00022475"/>
    </source>
</evidence>
<keyword evidence="7" id="KW-0472">Membrane</keyword>
<keyword evidence="5" id="KW-0448">Lipopolysaccharide biosynthesis</keyword>
<dbReference type="GO" id="GO:0009103">
    <property type="term" value="P:lipopolysaccharide biosynthetic process"/>
    <property type="evidence" value="ECO:0007669"/>
    <property type="project" value="UniProtKB-KW"/>
</dbReference>
<evidence type="ECO:0000313" key="10">
    <source>
        <dbReference type="Proteomes" id="UP000269883"/>
    </source>
</evidence>
<evidence type="ECO:0000259" key="8">
    <source>
        <dbReference type="Pfam" id="PF00535"/>
    </source>
</evidence>
<feature type="domain" description="Glycosyltransferase 2-like" evidence="8">
    <location>
        <begin position="2"/>
        <end position="159"/>
    </location>
</feature>
<dbReference type="InterPro" id="IPR029044">
    <property type="entry name" value="Nucleotide-diphossugar_trans"/>
</dbReference>
<evidence type="ECO:0000256" key="3">
    <source>
        <dbReference type="ARBA" id="ARBA00022679"/>
    </source>
</evidence>
<dbReference type="GO" id="GO:0005886">
    <property type="term" value="C:plasma membrane"/>
    <property type="evidence" value="ECO:0007669"/>
    <property type="project" value="TreeGrafter"/>
</dbReference>
<evidence type="ECO:0000256" key="6">
    <source>
        <dbReference type="ARBA" id="ARBA00022989"/>
    </source>
</evidence>
<evidence type="ECO:0000256" key="5">
    <source>
        <dbReference type="ARBA" id="ARBA00022985"/>
    </source>
</evidence>
<evidence type="ECO:0000256" key="7">
    <source>
        <dbReference type="ARBA" id="ARBA00023136"/>
    </source>
</evidence>
<dbReference type="KEGG" id="dfl:DFE_2351"/>
<name>A0A2Z6B0M0_9BACT</name>
<keyword evidence="3 9" id="KW-0808">Transferase</keyword>
<evidence type="ECO:0000313" key="9">
    <source>
        <dbReference type="EMBL" id="BBD09077.1"/>
    </source>
</evidence>
<dbReference type="InterPro" id="IPR001173">
    <property type="entry name" value="Glyco_trans_2-like"/>
</dbReference>
<dbReference type="Pfam" id="PF00535">
    <property type="entry name" value="Glycos_transf_2"/>
    <property type="match status" value="1"/>
</dbReference>
<keyword evidence="6" id="KW-1133">Transmembrane helix</keyword>
<dbReference type="SUPFAM" id="SSF53448">
    <property type="entry name" value="Nucleotide-diphospho-sugar transferases"/>
    <property type="match status" value="1"/>
</dbReference>
<dbReference type="GO" id="GO:0099621">
    <property type="term" value="F:undecaprenyl-phosphate 4-deoxy-4-formamido-L-arabinose transferase activity"/>
    <property type="evidence" value="ECO:0007669"/>
    <property type="project" value="TreeGrafter"/>
</dbReference>
<dbReference type="CDD" id="cd04187">
    <property type="entry name" value="DPM1_like_bac"/>
    <property type="match status" value="1"/>
</dbReference>
<dbReference type="Proteomes" id="UP000269883">
    <property type="component" value="Chromosome"/>
</dbReference>
<accession>A0A2Z6B0M0</accession>
<evidence type="ECO:0000256" key="4">
    <source>
        <dbReference type="ARBA" id="ARBA00022692"/>
    </source>
</evidence>
<proteinExistence type="predicted"/>